<dbReference type="AlphaFoldDB" id="A0AAV4R6S3"/>
<keyword evidence="2" id="KW-1185">Reference proteome</keyword>
<name>A0AAV4R6S3_9ARAC</name>
<dbReference type="EMBL" id="BPLQ01005719">
    <property type="protein sequence ID" value="GIY16739.1"/>
    <property type="molecule type" value="Genomic_DNA"/>
</dbReference>
<evidence type="ECO:0000313" key="1">
    <source>
        <dbReference type="EMBL" id="GIY16739.1"/>
    </source>
</evidence>
<evidence type="ECO:0000313" key="2">
    <source>
        <dbReference type="Proteomes" id="UP001054837"/>
    </source>
</evidence>
<organism evidence="1 2">
    <name type="scientific">Caerostris darwini</name>
    <dbReference type="NCBI Taxonomy" id="1538125"/>
    <lineage>
        <taxon>Eukaryota</taxon>
        <taxon>Metazoa</taxon>
        <taxon>Ecdysozoa</taxon>
        <taxon>Arthropoda</taxon>
        <taxon>Chelicerata</taxon>
        <taxon>Arachnida</taxon>
        <taxon>Araneae</taxon>
        <taxon>Araneomorphae</taxon>
        <taxon>Entelegynae</taxon>
        <taxon>Araneoidea</taxon>
        <taxon>Araneidae</taxon>
        <taxon>Caerostris</taxon>
    </lineage>
</organism>
<protein>
    <submittedName>
        <fullName evidence="1">Uncharacterized protein</fullName>
    </submittedName>
</protein>
<sequence>MYISEISDRHGKFKRFVLVLQKHERFPRSVRESQATRLCLCLGSLSYKWQRFCFPPLWLYRLCNECSQWLTHCPSNFERRGLSCPADAYQEKHTARLAGWVNQA</sequence>
<reference evidence="1 2" key="1">
    <citation type="submission" date="2021-06" db="EMBL/GenBank/DDBJ databases">
        <title>Caerostris darwini draft genome.</title>
        <authorList>
            <person name="Kono N."/>
            <person name="Arakawa K."/>
        </authorList>
    </citation>
    <scope>NUCLEOTIDE SEQUENCE [LARGE SCALE GENOMIC DNA]</scope>
</reference>
<dbReference type="Proteomes" id="UP001054837">
    <property type="component" value="Unassembled WGS sequence"/>
</dbReference>
<proteinExistence type="predicted"/>
<gene>
    <name evidence="1" type="ORF">CDAR_427051</name>
</gene>
<accession>A0AAV4R6S3</accession>
<comment type="caution">
    <text evidence="1">The sequence shown here is derived from an EMBL/GenBank/DDBJ whole genome shotgun (WGS) entry which is preliminary data.</text>
</comment>